<evidence type="ECO:0000256" key="3">
    <source>
        <dbReference type="ARBA" id="ARBA00022840"/>
    </source>
</evidence>
<gene>
    <name evidence="5" type="ORF">DI586_07810</name>
</gene>
<comment type="caution">
    <text evidence="5">The sequence shown here is derived from an EMBL/GenBank/DDBJ whole genome shotgun (WGS) entry which is preliminary data.</text>
</comment>
<dbReference type="SUPFAM" id="SSF52540">
    <property type="entry name" value="P-loop containing nucleoside triphosphate hydrolases"/>
    <property type="match status" value="1"/>
</dbReference>
<dbReference type="PANTHER" id="PTHR24220:SF659">
    <property type="entry name" value="TRANSPORTER, PUTATIVE-RELATED"/>
    <property type="match status" value="1"/>
</dbReference>
<proteinExistence type="predicted"/>
<protein>
    <submittedName>
        <fullName evidence="5">ABC transporter ATP-binding protein</fullName>
    </submittedName>
</protein>
<dbReference type="PROSITE" id="PS00211">
    <property type="entry name" value="ABC_TRANSPORTER_1"/>
    <property type="match status" value="1"/>
</dbReference>
<dbReference type="EMBL" id="QFOT01000086">
    <property type="protein sequence ID" value="PZP55142.1"/>
    <property type="molecule type" value="Genomic_DNA"/>
</dbReference>
<evidence type="ECO:0000313" key="6">
    <source>
        <dbReference type="Proteomes" id="UP000249739"/>
    </source>
</evidence>
<evidence type="ECO:0000259" key="4">
    <source>
        <dbReference type="PROSITE" id="PS50893"/>
    </source>
</evidence>
<dbReference type="Pfam" id="PF00005">
    <property type="entry name" value="ABC_tran"/>
    <property type="match status" value="1"/>
</dbReference>
<dbReference type="PROSITE" id="PS50893">
    <property type="entry name" value="ABC_TRANSPORTER_2"/>
    <property type="match status" value="1"/>
</dbReference>
<sequence>MLISSTKIIVDRPKSPALCFGEVEINHGEKVLLLGPSGSGKTTLLSVMAGLMRPNEGRVEFEGRDIYSLPEHRRDVLRGKNFGFIFQTLHLLPSLTMRQNIALAGKLAKQKDEARLEYLLSRLGLDDKSHRKPAELSQGEQQRAAIARAVLNKPCIIIADEPTSALDDQNALKVMTLLEEQAEENNAALLVATHDNRISGRFPKIISLGLSGRV</sequence>
<dbReference type="InterPro" id="IPR017871">
    <property type="entry name" value="ABC_transporter-like_CS"/>
</dbReference>
<dbReference type="GO" id="GO:0005886">
    <property type="term" value="C:plasma membrane"/>
    <property type="evidence" value="ECO:0007669"/>
    <property type="project" value="TreeGrafter"/>
</dbReference>
<dbReference type="GO" id="GO:0022857">
    <property type="term" value="F:transmembrane transporter activity"/>
    <property type="evidence" value="ECO:0007669"/>
    <property type="project" value="TreeGrafter"/>
</dbReference>
<dbReference type="AlphaFoldDB" id="A0A2W5HHM3"/>
<dbReference type="Proteomes" id="UP000249739">
    <property type="component" value="Unassembled WGS sequence"/>
</dbReference>
<dbReference type="GO" id="GO:0005524">
    <property type="term" value="F:ATP binding"/>
    <property type="evidence" value="ECO:0007669"/>
    <property type="project" value="UniProtKB-KW"/>
</dbReference>
<organism evidence="5 6">
    <name type="scientific">Micavibrio aeruginosavorus</name>
    <dbReference type="NCBI Taxonomy" id="349221"/>
    <lineage>
        <taxon>Bacteria</taxon>
        <taxon>Pseudomonadati</taxon>
        <taxon>Bdellovibrionota</taxon>
        <taxon>Bdellovibrionia</taxon>
        <taxon>Bdellovibrionales</taxon>
        <taxon>Pseudobdellovibrionaceae</taxon>
        <taxon>Micavibrio</taxon>
    </lineage>
</organism>
<accession>A0A2W5HHM3</accession>
<evidence type="ECO:0000256" key="1">
    <source>
        <dbReference type="ARBA" id="ARBA00022448"/>
    </source>
</evidence>
<evidence type="ECO:0000313" key="5">
    <source>
        <dbReference type="EMBL" id="PZP55142.1"/>
    </source>
</evidence>
<dbReference type="InterPro" id="IPR003593">
    <property type="entry name" value="AAA+_ATPase"/>
</dbReference>
<evidence type="ECO:0000256" key="2">
    <source>
        <dbReference type="ARBA" id="ARBA00022741"/>
    </source>
</evidence>
<keyword evidence="3 5" id="KW-0067">ATP-binding</keyword>
<dbReference type="SMART" id="SM00382">
    <property type="entry name" value="AAA"/>
    <property type="match status" value="1"/>
</dbReference>
<dbReference type="InterPro" id="IPR017911">
    <property type="entry name" value="MacB-like_ATP-bd"/>
</dbReference>
<dbReference type="InterPro" id="IPR003439">
    <property type="entry name" value="ABC_transporter-like_ATP-bd"/>
</dbReference>
<reference evidence="5 6" key="1">
    <citation type="submission" date="2017-08" db="EMBL/GenBank/DDBJ databases">
        <title>Infants hospitalized years apart are colonized by the same room-sourced microbial strains.</title>
        <authorList>
            <person name="Brooks B."/>
            <person name="Olm M.R."/>
            <person name="Firek B.A."/>
            <person name="Baker R."/>
            <person name="Thomas B.C."/>
            <person name="Morowitz M.J."/>
            <person name="Banfield J.F."/>
        </authorList>
    </citation>
    <scope>NUCLEOTIDE SEQUENCE [LARGE SCALE GENOMIC DNA]</scope>
    <source>
        <strain evidence="5">S2_006_000_R2_64</strain>
    </source>
</reference>
<dbReference type="InterPro" id="IPR027417">
    <property type="entry name" value="P-loop_NTPase"/>
</dbReference>
<dbReference type="InterPro" id="IPR015854">
    <property type="entry name" value="ABC_transpr_LolD-like"/>
</dbReference>
<dbReference type="GO" id="GO:0016887">
    <property type="term" value="F:ATP hydrolysis activity"/>
    <property type="evidence" value="ECO:0007669"/>
    <property type="project" value="InterPro"/>
</dbReference>
<dbReference type="CDD" id="cd03255">
    <property type="entry name" value="ABC_MJ0796_LolCDE_FtsE"/>
    <property type="match status" value="1"/>
</dbReference>
<keyword evidence="2" id="KW-0547">Nucleotide-binding</keyword>
<feature type="domain" description="ABC transporter" evidence="4">
    <location>
        <begin position="3"/>
        <end position="214"/>
    </location>
</feature>
<dbReference type="PANTHER" id="PTHR24220">
    <property type="entry name" value="IMPORT ATP-BINDING PROTEIN"/>
    <property type="match status" value="1"/>
</dbReference>
<keyword evidence="1" id="KW-0813">Transport</keyword>
<dbReference type="Gene3D" id="3.40.50.300">
    <property type="entry name" value="P-loop containing nucleotide triphosphate hydrolases"/>
    <property type="match status" value="1"/>
</dbReference>
<name>A0A2W5HHM3_9BACT</name>